<feature type="repeat" description="WD" evidence="7">
    <location>
        <begin position="185"/>
        <end position="219"/>
    </location>
</feature>
<organism evidence="9 10">
    <name type="scientific">Phycomyces blakesleeanus (strain ATCC 8743b / DSM 1359 / FGSC 10004 / NBRC 33097 / NRRL 1555)</name>
    <dbReference type="NCBI Taxonomy" id="763407"/>
    <lineage>
        <taxon>Eukaryota</taxon>
        <taxon>Fungi</taxon>
        <taxon>Fungi incertae sedis</taxon>
        <taxon>Mucoromycota</taxon>
        <taxon>Mucoromycotina</taxon>
        <taxon>Mucoromycetes</taxon>
        <taxon>Mucorales</taxon>
        <taxon>Phycomycetaceae</taxon>
        <taxon>Phycomyces</taxon>
    </lineage>
</organism>
<dbReference type="SUPFAM" id="SSF50998">
    <property type="entry name" value="Quinoprotein alcohol dehydrogenase-like"/>
    <property type="match status" value="1"/>
</dbReference>
<dbReference type="InterPro" id="IPR036322">
    <property type="entry name" value="WD40_repeat_dom_sf"/>
</dbReference>
<dbReference type="InParanoid" id="A0A162URC2"/>
<dbReference type="PANTHER" id="PTHR19858">
    <property type="entry name" value="WD40 REPEAT PROTEIN"/>
    <property type="match status" value="1"/>
</dbReference>
<evidence type="ECO:0000256" key="5">
    <source>
        <dbReference type="ARBA" id="ARBA00022737"/>
    </source>
</evidence>
<keyword evidence="6" id="KW-0539">Nucleus</keyword>
<gene>
    <name evidence="9" type="ORF">PHYBLDRAFT_141188</name>
</gene>
<evidence type="ECO:0000256" key="7">
    <source>
        <dbReference type="PROSITE-ProRule" id="PRU00221"/>
    </source>
</evidence>
<dbReference type="GO" id="GO:0000028">
    <property type="term" value="P:ribosomal small subunit assembly"/>
    <property type="evidence" value="ECO:0007669"/>
    <property type="project" value="TreeGrafter"/>
</dbReference>
<dbReference type="PROSITE" id="PS50082">
    <property type="entry name" value="WD_REPEATS_2"/>
    <property type="match status" value="6"/>
</dbReference>
<dbReference type="InterPro" id="IPR027145">
    <property type="entry name" value="PWP2"/>
</dbReference>
<dbReference type="Proteomes" id="UP000077315">
    <property type="component" value="Unassembled WGS sequence"/>
</dbReference>
<dbReference type="STRING" id="763407.A0A162URC2"/>
<dbReference type="InterPro" id="IPR007148">
    <property type="entry name" value="SSU_processome_Utp12"/>
</dbReference>
<reference evidence="10" key="1">
    <citation type="submission" date="2015-06" db="EMBL/GenBank/DDBJ databases">
        <title>Expansion of signal transduction pathways in fungi by whole-genome duplication.</title>
        <authorList>
            <consortium name="DOE Joint Genome Institute"/>
            <person name="Corrochano L.M."/>
            <person name="Kuo A."/>
            <person name="Marcet-Houben M."/>
            <person name="Polaino S."/>
            <person name="Salamov A."/>
            <person name="Villalobos J.M."/>
            <person name="Alvarez M.I."/>
            <person name="Avalos J."/>
            <person name="Benito E.P."/>
            <person name="Benoit I."/>
            <person name="Burger G."/>
            <person name="Camino L.P."/>
            <person name="Canovas D."/>
            <person name="Cerda-Olmedo E."/>
            <person name="Cheng J.-F."/>
            <person name="Dominguez A."/>
            <person name="Elias M."/>
            <person name="Eslava A.P."/>
            <person name="Glaser F."/>
            <person name="Grimwood J."/>
            <person name="Gutierrez G."/>
            <person name="Heitman J."/>
            <person name="Henrissat B."/>
            <person name="Iturriaga E.A."/>
            <person name="Lang B.F."/>
            <person name="Lavin J.L."/>
            <person name="Lee S."/>
            <person name="Li W."/>
            <person name="Lindquist E."/>
            <person name="Lopez-Garcia S."/>
            <person name="Luque E.M."/>
            <person name="Marcos A.T."/>
            <person name="Martin J."/>
            <person name="McCluskey K."/>
            <person name="Medina H.R."/>
            <person name="Miralles-Duran A."/>
            <person name="Miyazaki A."/>
            <person name="Munoz-Torres E."/>
            <person name="Oguiza J.A."/>
            <person name="Ohm R."/>
            <person name="Olmedo M."/>
            <person name="Orejas M."/>
            <person name="Ortiz-Castellanos L."/>
            <person name="Pisabarro A.G."/>
            <person name="Rodriguez-Romero J."/>
            <person name="Ruiz-Herrera J."/>
            <person name="Ruiz-Vazquez R."/>
            <person name="Sanz C."/>
            <person name="Schackwitz W."/>
            <person name="Schmutz J."/>
            <person name="Shahriari M."/>
            <person name="Shelest E."/>
            <person name="Silva-Franco F."/>
            <person name="Soanes D."/>
            <person name="Syed K."/>
            <person name="Tagua V.G."/>
            <person name="Talbot N.J."/>
            <person name="Thon M."/>
            <person name="De vries R.P."/>
            <person name="Wiebenga A."/>
            <person name="Yadav J.S."/>
            <person name="Braun E.L."/>
            <person name="Baker S."/>
            <person name="Garre V."/>
            <person name="Horwitz B."/>
            <person name="Torres-Martinez S."/>
            <person name="Idnurm A."/>
            <person name="Herrera-Estrella A."/>
            <person name="Gabaldon T."/>
            <person name="Grigoriev I.V."/>
        </authorList>
    </citation>
    <scope>NUCLEOTIDE SEQUENCE [LARGE SCALE GENOMIC DNA]</scope>
    <source>
        <strain evidence="10">NRRL 1555(-)</strain>
    </source>
</reference>
<evidence type="ECO:0000256" key="1">
    <source>
        <dbReference type="ARBA" id="ARBA00004604"/>
    </source>
</evidence>
<dbReference type="CDD" id="cd00200">
    <property type="entry name" value="WD40"/>
    <property type="match status" value="1"/>
</dbReference>
<dbReference type="Pfam" id="PF04003">
    <property type="entry name" value="Utp12"/>
    <property type="match status" value="1"/>
</dbReference>
<evidence type="ECO:0000259" key="8">
    <source>
        <dbReference type="Pfam" id="PF04003"/>
    </source>
</evidence>
<dbReference type="FunCoup" id="A0A162URC2">
    <property type="interactions" value="427"/>
</dbReference>
<accession>A0A162URC2</accession>
<dbReference type="Gene3D" id="2.130.10.10">
    <property type="entry name" value="YVTN repeat-like/Quinoprotein amine dehydrogenase"/>
    <property type="match status" value="3"/>
</dbReference>
<feature type="repeat" description="WD" evidence="7">
    <location>
        <begin position="425"/>
        <end position="466"/>
    </location>
</feature>
<dbReference type="FunFam" id="2.130.10.10:FF:000938">
    <property type="entry name" value="Probable periodic tryptophan protein PWP2"/>
    <property type="match status" value="1"/>
</dbReference>
<evidence type="ECO:0000256" key="3">
    <source>
        <dbReference type="ARBA" id="ARBA00022553"/>
    </source>
</evidence>
<feature type="domain" description="Small-subunit processome Utp12" evidence="8">
    <location>
        <begin position="786"/>
        <end position="891"/>
    </location>
</feature>
<evidence type="ECO:0000256" key="2">
    <source>
        <dbReference type="ARBA" id="ARBA00010226"/>
    </source>
</evidence>
<dbReference type="GeneID" id="28991451"/>
<dbReference type="AlphaFoldDB" id="A0A162URC2"/>
<dbReference type="PANTHER" id="PTHR19858:SF0">
    <property type="entry name" value="PERIODIC TRYPTOPHAN PROTEIN 2 HOMOLOG"/>
    <property type="match status" value="1"/>
</dbReference>
<protein>
    <recommendedName>
        <fullName evidence="8">Small-subunit processome Utp12 domain-containing protein</fullName>
    </recommendedName>
</protein>
<proteinExistence type="inferred from homology"/>
<dbReference type="GO" id="GO:0034388">
    <property type="term" value="C:Pwp2p-containing subcomplex of 90S preribosome"/>
    <property type="evidence" value="ECO:0007669"/>
    <property type="project" value="TreeGrafter"/>
</dbReference>
<dbReference type="OrthoDB" id="3142434at2759"/>
<evidence type="ECO:0000256" key="4">
    <source>
        <dbReference type="ARBA" id="ARBA00022574"/>
    </source>
</evidence>
<comment type="subcellular location">
    <subcellularLocation>
        <location evidence="1">Nucleus</location>
        <location evidence="1">Nucleolus</location>
    </subcellularLocation>
</comment>
<dbReference type="RefSeq" id="XP_018295343.1">
    <property type="nucleotide sequence ID" value="XM_018430545.1"/>
</dbReference>
<dbReference type="SUPFAM" id="SSF50978">
    <property type="entry name" value="WD40 repeat-like"/>
    <property type="match status" value="2"/>
</dbReference>
<dbReference type="GO" id="GO:0032040">
    <property type="term" value="C:small-subunit processome"/>
    <property type="evidence" value="ECO:0007669"/>
    <property type="project" value="TreeGrafter"/>
</dbReference>
<dbReference type="SMART" id="SM00320">
    <property type="entry name" value="WD40"/>
    <property type="match status" value="12"/>
</dbReference>
<evidence type="ECO:0000256" key="6">
    <source>
        <dbReference type="ARBA" id="ARBA00023242"/>
    </source>
</evidence>
<dbReference type="PROSITE" id="PS50294">
    <property type="entry name" value="WD_REPEATS_REGION"/>
    <property type="match status" value="5"/>
</dbReference>
<dbReference type="InterPro" id="IPR015943">
    <property type="entry name" value="WD40/YVTN_repeat-like_dom_sf"/>
</dbReference>
<keyword evidence="5" id="KW-0677">Repeat</keyword>
<sequence>MADVGSTTWVDTVFAHNFISYTSDHNQTAFHRVQATSGRKNDKLSSFADVQFSNLCGTVYTGGNLLFTPDGNSVLSPVGNRVSVFDLVNNKSYTMPFDMSKNIVCMALSPQATLLITIDQDGRALLVNFPRQVVLHHFNFKEKVKAIQFSPDGKHFAVTHGKNVQIWKTPGFTLEFAPFVLHRTYTGHYDDIVNINWSPDSKYFMTSSEDLSIRIFTVDPLPDFVPPVLSGHRDTVMGAWFSADRQNIYSVSKDGALFHWKYGTYTGLRDLNPEDMDVDEGNEWVDKVRWRIMKKHYFMQTPAKVKSCEFFAPSNLMVVGFSNGIFGLYEVPSFNTIHTLSISQKNIDTVTINRTGEWLAFGSARLGQLLVWEWQSETYVLKQQGHFYDMNSLSYSADGQTLATGGDDGKVKVWNTTSGFCYVTFSEHKSGVSAVEFAKQGKVLFSASLDGTVRAFDLVRYRNFRTFTSPNPVQFSSLAVDPSGDIVCAGTMDTFEIYVWSVQTGKLLDILAGHDGPVSSLAFSPTDMLLASSSWDHTARTWDVFGRNKVIELLPHQTEVLAVTFRPDGKQLATSTLDGQICFWDVEESKLLTTIEGRKDISGGRKLNDRTTAENAASGKAFNSLCYTADGSSIIGGGSSKYICIYDIETNVLIKKFQISENLALDGTQEKLNSKNMTEFGSLEEMEADEASDLEDRLDNTLPGTQSGDLSVRRTRPEAKSKAVRFSPTGRAWAAATTDGLLIYSLDDSIMFDPFDLEIDITPESVMEALEEKEYLKALCMAFRLNEKTVLHDVFEGIPPDSVDLVARGMPQKYLQKLLQFVGVHMETSPHIEFHLIWVTSIMTAHGRYLKEHRGEFQAVFRALHKGVNRVRDDIANLCDSNTYTLKYLLSQQGVTSRAEAMAE</sequence>
<feature type="repeat" description="WD" evidence="7">
    <location>
        <begin position="229"/>
        <end position="261"/>
    </location>
</feature>
<dbReference type="VEuPathDB" id="FungiDB:PHYBLDRAFT_141188"/>
<evidence type="ECO:0000313" key="10">
    <source>
        <dbReference type="Proteomes" id="UP000077315"/>
    </source>
</evidence>
<name>A0A162URC2_PHYB8</name>
<dbReference type="PROSITE" id="PS00678">
    <property type="entry name" value="WD_REPEATS_1"/>
    <property type="match status" value="3"/>
</dbReference>
<dbReference type="GO" id="GO:0000462">
    <property type="term" value="P:maturation of SSU-rRNA from tricistronic rRNA transcript (SSU-rRNA, 5.8S rRNA, LSU-rRNA)"/>
    <property type="evidence" value="ECO:0007669"/>
    <property type="project" value="TreeGrafter"/>
</dbReference>
<dbReference type="InterPro" id="IPR001680">
    <property type="entry name" value="WD40_rpt"/>
</dbReference>
<feature type="repeat" description="WD" evidence="7">
    <location>
        <begin position="511"/>
        <end position="544"/>
    </location>
</feature>
<dbReference type="InterPro" id="IPR011047">
    <property type="entry name" value="Quinoprotein_ADH-like_sf"/>
</dbReference>
<dbReference type="Pfam" id="PF00400">
    <property type="entry name" value="WD40"/>
    <property type="match status" value="7"/>
</dbReference>
<keyword evidence="4 7" id="KW-0853">WD repeat</keyword>
<dbReference type="InterPro" id="IPR019775">
    <property type="entry name" value="WD40_repeat_CS"/>
</dbReference>
<evidence type="ECO:0000313" key="9">
    <source>
        <dbReference type="EMBL" id="OAD77303.1"/>
    </source>
</evidence>
<dbReference type="EMBL" id="KV440974">
    <property type="protein sequence ID" value="OAD77303.1"/>
    <property type="molecule type" value="Genomic_DNA"/>
</dbReference>
<feature type="repeat" description="WD" evidence="7">
    <location>
        <begin position="553"/>
        <end position="594"/>
    </location>
</feature>
<feature type="repeat" description="WD" evidence="7">
    <location>
        <begin position="383"/>
        <end position="424"/>
    </location>
</feature>
<dbReference type="FunFam" id="2.130.10.10:FF:000602">
    <property type="entry name" value="Periodic tryptophan protein 2"/>
    <property type="match status" value="1"/>
</dbReference>
<keyword evidence="10" id="KW-1185">Reference proteome</keyword>
<comment type="similarity">
    <text evidence="2">Belongs to the WD repeat PWP2 family.</text>
</comment>
<keyword evidence="3" id="KW-0597">Phosphoprotein</keyword>